<accession>A0A0N1I0P9</accession>
<comment type="caution">
    <text evidence="2">The sequence shown here is derived from an EMBL/GenBank/DDBJ whole genome shotgun (WGS) entry which is preliminary data.</text>
</comment>
<evidence type="ECO:0000313" key="2">
    <source>
        <dbReference type="EMBL" id="KPI82630.1"/>
    </source>
</evidence>
<evidence type="ECO:0000256" key="1">
    <source>
        <dbReference type="SAM" id="Phobius"/>
    </source>
</evidence>
<keyword evidence="3" id="KW-1185">Reference proteome</keyword>
<reference evidence="2 3" key="1">
    <citation type="journal article" date="2015" name="PLoS Pathog.">
        <title>Leptomonas seymouri: Adaptations to the Dixenous Life Cycle Analyzed by Genome Sequencing, Transcriptome Profiling and Co-infection with Leishmania donovani.</title>
        <authorList>
            <person name="Kraeva N."/>
            <person name="Butenko A."/>
            <person name="Hlavacova J."/>
            <person name="Kostygov A."/>
            <person name="Myskova J."/>
            <person name="Grybchuk D."/>
            <person name="Lestinova T."/>
            <person name="Votypka J."/>
            <person name="Volf P."/>
            <person name="Opperdoes F."/>
            <person name="Flegontov P."/>
            <person name="Lukes J."/>
            <person name="Yurchenko V."/>
        </authorList>
    </citation>
    <scope>NUCLEOTIDE SEQUENCE [LARGE SCALE GENOMIC DNA]</scope>
    <source>
        <strain evidence="2 3">ATCC 30220</strain>
    </source>
</reference>
<keyword evidence="1" id="KW-1133">Transmembrane helix</keyword>
<feature type="transmembrane region" description="Helical" evidence="1">
    <location>
        <begin position="38"/>
        <end position="58"/>
    </location>
</feature>
<name>A0A0N1I0P9_LEPSE</name>
<keyword evidence="1" id="KW-0472">Membrane</keyword>
<dbReference type="EMBL" id="LJSK01000657">
    <property type="protein sequence ID" value="KPI82630.1"/>
    <property type="molecule type" value="Genomic_DNA"/>
</dbReference>
<protein>
    <submittedName>
        <fullName evidence="2">Uncharacterized protein</fullName>
    </submittedName>
</protein>
<organism evidence="2 3">
    <name type="scientific">Leptomonas seymouri</name>
    <dbReference type="NCBI Taxonomy" id="5684"/>
    <lineage>
        <taxon>Eukaryota</taxon>
        <taxon>Discoba</taxon>
        <taxon>Euglenozoa</taxon>
        <taxon>Kinetoplastea</taxon>
        <taxon>Metakinetoplastina</taxon>
        <taxon>Trypanosomatida</taxon>
        <taxon>Trypanosomatidae</taxon>
        <taxon>Leishmaniinae</taxon>
        <taxon>Leptomonas</taxon>
    </lineage>
</organism>
<dbReference type="VEuPathDB" id="TriTrypDB:Lsey_0658_0020"/>
<sequence>MTADNGIGTTTEVFVNEVTCPGRADAFLAANSSLSVAIFARHAFIPMMAAAIASFCSWMRLSWLRLLYAC</sequence>
<keyword evidence="1" id="KW-0812">Transmembrane</keyword>
<gene>
    <name evidence="2" type="ORF">ABL78_8361</name>
</gene>
<evidence type="ECO:0000313" key="3">
    <source>
        <dbReference type="Proteomes" id="UP000038009"/>
    </source>
</evidence>
<dbReference type="AlphaFoldDB" id="A0A0N1I0P9"/>
<proteinExistence type="predicted"/>
<dbReference type="Proteomes" id="UP000038009">
    <property type="component" value="Unassembled WGS sequence"/>
</dbReference>